<evidence type="ECO:0000313" key="2">
    <source>
        <dbReference type="Proteomes" id="UP000018861"/>
    </source>
</evidence>
<reference evidence="1 2" key="1">
    <citation type="journal article" date="2014" name="Genome Announc.">
        <title>Draft Genome Sequences of Three Strains of Bacteroides pyogenes Isolated from a Cat and Swine.</title>
        <authorList>
            <person name="Sakamoto M."/>
            <person name="Oshima K."/>
            <person name="Suda W."/>
            <person name="Kitamura K."/>
            <person name="Iida T."/>
            <person name="Hattori M."/>
            <person name="Ohkuma M."/>
        </authorList>
    </citation>
    <scope>NUCLEOTIDE SEQUENCE [LARGE SCALE GENOMIC DNA]</scope>
    <source>
        <strain evidence="1 2">JCM 6292</strain>
    </source>
</reference>
<sequence length="56" mass="6229">MSESMRDRSACPHACKQAATNKIPVKNLFITLLCWIINAKYRTPILHVDSAPSSAE</sequence>
<dbReference type="Proteomes" id="UP000018861">
    <property type="component" value="Unassembled WGS sequence"/>
</dbReference>
<organism evidence="1 2">
    <name type="scientific">Bacteroides pyogenes JCM 6292</name>
    <dbReference type="NCBI Taxonomy" id="1235809"/>
    <lineage>
        <taxon>Bacteria</taxon>
        <taxon>Pseudomonadati</taxon>
        <taxon>Bacteroidota</taxon>
        <taxon>Bacteroidia</taxon>
        <taxon>Bacteroidales</taxon>
        <taxon>Bacteroidaceae</taxon>
        <taxon>Bacteroides</taxon>
    </lineage>
</organism>
<proteinExistence type="predicted"/>
<protein>
    <submittedName>
        <fullName evidence="1">Uncharacterized protein</fullName>
    </submittedName>
</protein>
<comment type="caution">
    <text evidence="1">The sequence shown here is derived from an EMBL/GenBank/DDBJ whole genome shotgun (WGS) entry which is preliminary data.</text>
</comment>
<gene>
    <name evidence="1" type="ORF">JCM6292_3104</name>
</gene>
<name>W4PA56_9BACE</name>
<accession>W4PA56</accession>
<evidence type="ECO:0000313" key="1">
    <source>
        <dbReference type="EMBL" id="GAE16642.1"/>
    </source>
</evidence>
<dbReference type="EMBL" id="BAIQ01000039">
    <property type="protein sequence ID" value="GAE16642.1"/>
    <property type="molecule type" value="Genomic_DNA"/>
</dbReference>
<dbReference type="AlphaFoldDB" id="W4PA56"/>